<gene>
    <name evidence="2" type="ORF">D5018_20580</name>
</gene>
<reference evidence="2 3" key="1">
    <citation type="submission" date="2018-09" db="EMBL/GenBank/DDBJ databases">
        <title>Phylogeny of the Shewanellaceae, and recommendation for two new genera, Pseudoshewanella and Parashewanella.</title>
        <authorList>
            <person name="Wang G."/>
        </authorList>
    </citation>
    <scope>NUCLEOTIDE SEQUENCE [LARGE SCALE GENOMIC DNA]</scope>
    <source>
        <strain evidence="2 3">C51</strain>
    </source>
</reference>
<feature type="transmembrane region" description="Helical" evidence="1">
    <location>
        <begin position="6"/>
        <end position="23"/>
    </location>
</feature>
<dbReference type="Proteomes" id="UP000281474">
    <property type="component" value="Unassembled WGS sequence"/>
</dbReference>
<keyword evidence="1" id="KW-0812">Transmembrane</keyword>
<keyword evidence="1" id="KW-0472">Membrane</keyword>
<feature type="transmembrane region" description="Helical" evidence="1">
    <location>
        <begin position="64"/>
        <end position="81"/>
    </location>
</feature>
<proteinExistence type="predicted"/>
<accession>A0A3L8PR26</accession>
<feature type="transmembrane region" description="Helical" evidence="1">
    <location>
        <begin position="35"/>
        <end position="52"/>
    </location>
</feature>
<dbReference type="EMBL" id="QZEI01000139">
    <property type="protein sequence ID" value="RLV57805.1"/>
    <property type="molecule type" value="Genomic_DNA"/>
</dbReference>
<keyword evidence="3" id="KW-1185">Reference proteome</keyword>
<evidence type="ECO:0000313" key="3">
    <source>
        <dbReference type="Proteomes" id="UP000281474"/>
    </source>
</evidence>
<organism evidence="2 3">
    <name type="scientific">Parashewanella curva</name>
    <dbReference type="NCBI Taxonomy" id="2338552"/>
    <lineage>
        <taxon>Bacteria</taxon>
        <taxon>Pseudomonadati</taxon>
        <taxon>Pseudomonadota</taxon>
        <taxon>Gammaproteobacteria</taxon>
        <taxon>Alteromonadales</taxon>
        <taxon>Shewanellaceae</taxon>
        <taxon>Parashewanella</taxon>
    </lineage>
</organism>
<evidence type="ECO:0000313" key="2">
    <source>
        <dbReference type="EMBL" id="RLV57805.1"/>
    </source>
</evidence>
<comment type="caution">
    <text evidence="2">The sequence shown here is derived from an EMBL/GenBank/DDBJ whole genome shotgun (WGS) entry which is preliminary data.</text>
</comment>
<evidence type="ECO:0000256" key="1">
    <source>
        <dbReference type="SAM" id="Phobius"/>
    </source>
</evidence>
<feature type="transmembrane region" description="Helical" evidence="1">
    <location>
        <begin position="93"/>
        <end position="120"/>
    </location>
</feature>
<name>A0A3L8PR26_9GAMM</name>
<dbReference type="AlphaFoldDB" id="A0A3L8PR26"/>
<keyword evidence="1" id="KW-1133">Transmembrane helix</keyword>
<protein>
    <submittedName>
        <fullName evidence="2">Uncharacterized protein</fullName>
    </submittedName>
</protein>
<sequence>MFWATFALLILPFPFKLVSMITGKDKRSFAVKFEEISNAAFLAIGLIAFWEYSYSSNTSSTPMFWYVWLSIAVIWSIVAIFKSSKLDYAKEQIGTKATVILSIFSTIFFIPMFIAVFNYAD</sequence>